<dbReference type="Proteomes" id="UP000756921">
    <property type="component" value="Unassembled WGS sequence"/>
</dbReference>
<protein>
    <submittedName>
        <fullName evidence="2">Uncharacterized protein</fullName>
    </submittedName>
</protein>
<evidence type="ECO:0000256" key="1">
    <source>
        <dbReference type="SAM" id="MobiDB-lite"/>
    </source>
</evidence>
<gene>
    <name evidence="2" type="ORF">PMIN01_13359</name>
</gene>
<keyword evidence="3" id="KW-1185">Reference proteome</keyword>
<evidence type="ECO:0000313" key="2">
    <source>
        <dbReference type="EMBL" id="KAF9728531.1"/>
    </source>
</evidence>
<dbReference type="EMBL" id="WJXW01000019">
    <property type="protein sequence ID" value="KAF9728531.1"/>
    <property type="molecule type" value="Genomic_DNA"/>
</dbReference>
<comment type="caution">
    <text evidence="2">The sequence shown here is derived from an EMBL/GenBank/DDBJ whole genome shotgun (WGS) entry which is preliminary data.</text>
</comment>
<name>A0A9P6KJG7_9PLEO</name>
<feature type="region of interest" description="Disordered" evidence="1">
    <location>
        <begin position="211"/>
        <end position="230"/>
    </location>
</feature>
<reference evidence="2" key="1">
    <citation type="journal article" date="2020" name="Mol. Plant Microbe Interact.">
        <title>Genome Sequence of the Biocontrol Agent Coniothyrium minitans strain Conio (IMI 134523).</title>
        <authorList>
            <person name="Patel D."/>
            <person name="Shittu T.A."/>
            <person name="Baroncelli R."/>
            <person name="Muthumeenakshi S."/>
            <person name="Osborne T.H."/>
            <person name="Janganan T.K."/>
            <person name="Sreenivasaprasad S."/>
        </authorList>
    </citation>
    <scope>NUCLEOTIDE SEQUENCE</scope>
    <source>
        <strain evidence="2">Conio</strain>
    </source>
</reference>
<proteinExistence type="predicted"/>
<accession>A0A9P6KJG7</accession>
<sequence length="230" mass="26352">MAHIFLRCRTYKDLRTTLDKPQLATQATEFVEQTQILGQAESETCGRQPSAGGRLKVLRSRNAGRVPTSLDAQHAGKRKASGCSLPLFAWERWAARNNVFATDRLSAARLELGRAIERRTTRPNYLQGQLIREMSASRHRSPQRNERFLYYPQLHPSAPPNRRACPSSYPSTPAQLKAADPKRRRAGCLNYTLPLRLVREDCTLFTPRTRKIRSRLPPPKLKRREEPKVR</sequence>
<organism evidence="2 3">
    <name type="scientific">Paraphaeosphaeria minitans</name>
    <dbReference type="NCBI Taxonomy" id="565426"/>
    <lineage>
        <taxon>Eukaryota</taxon>
        <taxon>Fungi</taxon>
        <taxon>Dikarya</taxon>
        <taxon>Ascomycota</taxon>
        <taxon>Pezizomycotina</taxon>
        <taxon>Dothideomycetes</taxon>
        <taxon>Pleosporomycetidae</taxon>
        <taxon>Pleosporales</taxon>
        <taxon>Massarineae</taxon>
        <taxon>Didymosphaeriaceae</taxon>
        <taxon>Paraphaeosphaeria</taxon>
    </lineage>
</organism>
<feature type="region of interest" description="Disordered" evidence="1">
    <location>
        <begin position="157"/>
        <end position="181"/>
    </location>
</feature>
<evidence type="ECO:0000313" key="3">
    <source>
        <dbReference type="Proteomes" id="UP000756921"/>
    </source>
</evidence>
<dbReference type="AlphaFoldDB" id="A0A9P6KJG7"/>